<feature type="compositionally biased region" description="Acidic residues" evidence="1">
    <location>
        <begin position="174"/>
        <end position="185"/>
    </location>
</feature>
<proteinExistence type="predicted"/>
<feature type="compositionally biased region" description="Acidic residues" evidence="1">
    <location>
        <begin position="203"/>
        <end position="219"/>
    </location>
</feature>
<keyword evidence="4" id="KW-1185">Reference proteome</keyword>
<dbReference type="InterPro" id="IPR006564">
    <property type="entry name" value="Znf_PMZ"/>
</dbReference>
<protein>
    <recommendedName>
        <fullName evidence="2">Zinc finger PMZ-type domain-containing protein</fullName>
    </recommendedName>
</protein>
<dbReference type="Pfam" id="PF10551">
    <property type="entry name" value="MULE"/>
    <property type="match status" value="1"/>
</dbReference>
<dbReference type="Pfam" id="PF26130">
    <property type="entry name" value="PB1-like"/>
    <property type="match status" value="1"/>
</dbReference>
<accession>A0AA39SCG6</accession>
<dbReference type="AlphaFoldDB" id="A0AA39SCG6"/>
<evidence type="ECO:0000259" key="2">
    <source>
        <dbReference type="SMART" id="SM00575"/>
    </source>
</evidence>
<dbReference type="Proteomes" id="UP001168877">
    <property type="component" value="Unassembled WGS sequence"/>
</dbReference>
<evidence type="ECO:0000256" key="1">
    <source>
        <dbReference type="SAM" id="MobiDB-lite"/>
    </source>
</evidence>
<feature type="domain" description="Zinc finger PMZ-type" evidence="2">
    <location>
        <begin position="619"/>
        <end position="646"/>
    </location>
</feature>
<dbReference type="SMART" id="SM00575">
    <property type="entry name" value="ZnF_PMZ"/>
    <property type="match status" value="1"/>
</dbReference>
<organism evidence="3 4">
    <name type="scientific">Acer saccharum</name>
    <name type="common">Sugar maple</name>
    <dbReference type="NCBI Taxonomy" id="4024"/>
    <lineage>
        <taxon>Eukaryota</taxon>
        <taxon>Viridiplantae</taxon>
        <taxon>Streptophyta</taxon>
        <taxon>Embryophyta</taxon>
        <taxon>Tracheophyta</taxon>
        <taxon>Spermatophyta</taxon>
        <taxon>Magnoliopsida</taxon>
        <taxon>eudicotyledons</taxon>
        <taxon>Gunneridae</taxon>
        <taxon>Pentapetalae</taxon>
        <taxon>rosids</taxon>
        <taxon>malvids</taxon>
        <taxon>Sapindales</taxon>
        <taxon>Sapindaceae</taxon>
        <taxon>Hippocastanoideae</taxon>
        <taxon>Acereae</taxon>
        <taxon>Acer</taxon>
    </lineage>
</organism>
<dbReference type="PANTHER" id="PTHR31973:SF187">
    <property type="entry name" value="MUTATOR TRANSPOSASE MUDRA PROTEIN"/>
    <property type="match status" value="1"/>
</dbReference>
<evidence type="ECO:0000313" key="3">
    <source>
        <dbReference type="EMBL" id="KAK0588317.1"/>
    </source>
</evidence>
<feature type="region of interest" description="Disordered" evidence="1">
    <location>
        <begin position="151"/>
        <end position="221"/>
    </location>
</feature>
<dbReference type="EMBL" id="JAUESC010000382">
    <property type="protein sequence ID" value="KAK0588317.1"/>
    <property type="molecule type" value="Genomic_DNA"/>
</dbReference>
<reference evidence="3" key="2">
    <citation type="submission" date="2023-06" db="EMBL/GenBank/DDBJ databases">
        <authorList>
            <person name="Swenson N.G."/>
            <person name="Wegrzyn J.L."/>
            <person name="Mcevoy S.L."/>
        </authorList>
    </citation>
    <scope>NUCLEOTIDE SEQUENCE</scope>
    <source>
        <strain evidence="3">NS2018</strain>
        <tissue evidence="3">Leaf</tissue>
    </source>
</reference>
<evidence type="ECO:0000313" key="4">
    <source>
        <dbReference type="Proteomes" id="UP001168877"/>
    </source>
</evidence>
<comment type="caution">
    <text evidence="3">The sequence shown here is derived from an EMBL/GenBank/DDBJ whole genome shotgun (WGS) entry which is preliminary data.</text>
</comment>
<sequence>MVGERRNPDEVLEYGTDDLYIFFSFKVHHGGQFDVSMDNYNGGSINYFDYISLDELSMLDLDDIAIKLKYKLPVGYWIQLLGYGKPYQIVRDQELLWFRDKIPENRVINLYLECIQPLQAFRGDELMPSQQLESQDLLYSDNEDNRAVANNEDNWAAEASDTEDRPAGFGDGPVNEEGDEQLIEENVERAKSQRKNKGKYITEEEEETEEVEEEEEEAEADKVDELVESDYNQEAEDITAETCVDPTNDWKSLQLLDLPRGFGSDEDDGSEDLGSLDGSNGEEDVEGPYYRARSAAREIIQGSVKEQYSKLWEYRVEIRRMNPNSSVIMKCSTTAGGAKPRFQRLYMCFGALKQGWKEGCRPILGLDGCFIKRHHIEQLLTAIEVDPNNQIYPVAYALVESECRETWLWFLELLGVDLEINNSHGIVWITGKQKGLINAIRELFPHYEHRYCVKHFYNNFKASHKGLILKQLLWGATKSTTKQGFTQYMERLRIESEATYQWLADKDPLHWSRAFFKDIALCDMLCNNMCEAFNLVILKARGKPVITLMEMIMVYLMKMLVTKRAEVQKLHHLIGPKVMKFVEKIKMESSICNLAHCGNYVVQVKETRGEQFVVNIKQKSYACNKWQLIGILCIHGMAAILSSNRDPLDFIDIKYKKESFLNAYTLVIYGINGPSMWPKTNDIPVECSDFKNRGAGQRKP</sequence>
<reference evidence="3" key="1">
    <citation type="journal article" date="2022" name="Plant J.">
        <title>Strategies of tolerance reflected in two North American maple genomes.</title>
        <authorList>
            <person name="McEvoy S.L."/>
            <person name="Sezen U.U."/>
            <person name="Trouern-Trend A."/>
            <person name="McMahon S.M."/>
            <person name="Schaberg P.G."/>
            <person name="Yang J."/>
            <person name="Wegrzyn J.L."/>
            <person name="Swenson N.G."/>
        </authorList>
    </citation>
    <scope>NUCLEOTIDE SEQUENCE</scope>
    <source>
        <strain evidence="3">NS2018</strain>
    </source>
</reference>
<dbReference type="GO" id="GO:0008270">
    <property type="term" value="F:zinc ion binding"/>
    <property type="evidence" value="ECO:0007669"/>
    <property type="project" value="InterPro"/>
</dbReference>
<dbReference type="InterPro" id="IPR058594">
    <property type="entry name" value="PB1-like_dom_pln"/>
</dbReference>
<feature type="region of interest" description="Disordered" evidence="1">
    <location>
        <begin position="259"/>
        <end position="285"/>
    </location>
</feature>
<gene>
    <name evidence="3" type="ORF">LWI29_037845</name>
</gene>
<dbReference type="InterPro" id="IPR018289">
    <property type="entry name" value="MULE_transposase_dom"/>
</dbReference>
<dbReference type="PANTHER" id="PTHR31973">
    <property type="entry name" value="POLYPROTEIN, PUTATIVE-RELATED"/>
    <property type="match status" value="1"/>
</dbReference>
<name>A0AA39SCG6_ACESA</name>